<evidence type="ECO:0000313" key="2">
    <source>
        <dbReference type="EMBL" id="KMQ84908.1"/>
    </source>
</evidence>
<reference evidence="2 3" key="1">
    <citation type="submission" date="2015-04" db="EMBL/GenBank/DDBJ databases">
        <title>Lasius niger genome sequencing.</title>
        <authorList>
            <person name="Konorov E.A."/>
            <person name="Nikitin M.A."/>
            <person name="Kirill M.V."/>
            <person name="Chang P."/>
        </authorList>
    </citation>
    <scope>NUCLEOTIDE SEQUENCE [LARGE SCALE GENOMIC DNA]</scope>
    <source>
        <tissue evidence="2">Whole</tissue>
    </source>
</reference>
<organism evidence="2 3">
    <name type="scientific">Lasius niger</name>
    <name type="common">Black garden ant</name>
    <dbReference type="NCBI Taxonomy" id="67767"/>
    <lineage>
        <taxon>Eukaryota</taxon>
        <taxon>Metazoa</taxon>
        <taxon>Ecdysozoa</taxon>
        <taxon>Arthropoda</taxon>
        <taxon>Hexapoda</taxon>
        <taxon>Insecta</taxon>
        <taxon>Pterygota</taxon>
        <taxon>Neoptera</taxon>
        <taxon>Endopterygota</taxon>
        <taxon>Hymenoptera</taxon>
        <taxon>Apocrita</taxon>
        <taxon>Aculeata</taxon>
        <taxon>Formicoidea</taxon>
        <taxon>Formicidae</taxon>
        <taxon>Formicinae</taxon>
        <taxon>Lasius</taxon>
        <taxon>Lasius</taxon>
    </lineage>
</organism>
<name>A0A0J7K3A5_LASNI</name>
<keyword evidence="3" id="KW-1185">Reference proteome</keyword>
<feature type="compositionally biased region" description="Polar residues" evidence="1">
    <location>
        <begin position="45"/>
        <end position="58"/>
    </location>
</feature>
<accession>A0A0J7K3A5</accession>
<dbReference type="EMBL" id="LBMM01015157">
    <property type="protein sequence ID" value="KMQ84908.1"/>
    <property type="molecule type" value="Genomic_DNA"/>
</dbReference>
<sequence>MVLQSCQRKEKTISAILQHLEENSPLLEMRNNSNPQEALGKAQSPGPSAQHNSSVTTSRDTDRHERFSALAGNAVKFLSSQIPYFNVVMLSAATSKLSKTARKWFDLSYGPINESWFSLKEEIIDCFRRKVLFNEVIQKVNARKWIFSKESFQEYAMNKLALMRSLKLSDEDSIQLLITGIGSFVLRITAAALKTNSLNQFLREMQHIASTSGNPLLR</sequence>
<dbReference type="PaxDb" id="67767-A0A0J7K3A5"/>
<evidence type="ECO:0008006" key="4">
    <source>
        <dbReference type="Google" id="ProtNLM"/>
    </source>
</evidence>
<protein>
    <recommendedName>
        <fullName evidence="4">Retrotransposon gag domain-containing protein</fullName>
    </recommendedName>
</protein>
<dbReference type="OrthoDB" id="7555263at2759"/>
<proteinExistence type="predicted"/>
<comment type="caution">
    <text evidence="2">The sequence shown here is derived from an EMBL/GenBank/DDBJ whole genome shotgun (WGS) entry which is preliminary data.</text>
</comment>
<dbReference type="AlphaFoldDB" id="A0A0J7K3A5"/>
<evidence type="ECO:0000313" key="3">
    <source>
        <dbReference type="Proteomes" id="UP000036403"/>
    </source>
</evidence>
<gene>
    <name evidence="2" type="ORF">RF55_16907</name>
</gene>
<dbReference type="Proteomes" id="UP000036403">
    <property type="component" value="Unassembled WGS sequence"/>
</dbReference>
<evidence type="ECO:0000256" key="1">
    <source>
        <dbReference type="SAM" id="MobiDB-lite"/>
    </source>
</evidence>
<feature type="region of interest" description="Disordered" evidence="1">
    <location>
        <begin position="28"/>
        <end position="63"/>
    </location>
</feature>